<organism evidence="1 2">
    <name type="scientific">Comamonas testosteroni</name>
    <name type="common">Pseudomonas testosteroni</name>
    <dbReference type="NCBI Taxonomy" id="285"/>
    <lineage>
        <taxon>Bacteria</taxon>
        <taxon>Pseudomonadati</taxon>
        <taxon>Pseudomonadota</taxon>
        <taxon>Betaproteobacteria</taxon>
        <taxon>Burkholderiales</taxon>
        <taxon>Comamonadaceae</taxon>
        <taxon>Comamonas</taxon>
    </lineage>
</organism>
<evidence type="ECO:0000313" key="1">
    <source>
        <dbReference type="EMBL" id="RGE46649.1"/>
    </source>
</evidence>
<protein>
    <submittedName>
        <fullName evidence="1">Uncharacterized protein</fullName>
    </submittedName>
</protein>
<evidence type="ECO:0000313" key="2">
    <source>
        <dbReference type="Proteomes" id="UP000261948"/>
    </source>
</evidence>
<sequence length="59" mass="5973">MVEVSLSHASLDPVFIPAAIGDAGVVTAGSQAIEEIRTKLSAIRVTASGPGTVIVEVLQ</sequence>
<reference evidence="1 2" key="1">
    <citation type="submission" date="2018-08" db="EMBL/GenBank/DDBJ databases">
        <title>Comamonas testosteroni strain SWCO2.</title>
        <authorList>
            <person name="Jiang N."/>
            <person name="Zhang X.Z."/>
        </authorList>
    </citation>
    <scope>NUCLEOTIDE SEQUENCE [LARGE SCALE GENOMIC DNA]</scope>
    <source>
        <strain evidence="1 2">SWCO2</strain>
    </source>
</reference>
<dbReference type="AlphaFoldDB" id="A0A373FTC4"/>
<proteinExistence type="predicted"/>
<name>A0A373FTC4_COMTE</name>
<gene>
    <name evidence="1" type="ORF">DZC30_02415</name>
</gene>
<accession>A0A373FTC4</accession>
<dbReference type="Proteomes" id="UP000261948">
    <property type="component" value="Unassembled WGS sequence"/>
</dbReference>
<keyword evidence="2" id="KW-1185">Reference proteome</keyword>
<dbReference type="EMBL" id="QURR01000002">
    <property type="protein sequence ID" value="RGE46649.1"/>
    <property type="molecule type" value="Genomic_DNA"/>
</dbReference>
<comment type="caution">
    <text evidence="1">The sequence shown here is derived from an EMBL/GenBank/DDBJ whole genome shotgun (WGS) entry which is preliminary data.</text>
</comment>